<dbReference type="Pfam" id="PF13635">
    <property type="entry name" value="DUF4143"/>
    <property type="match status" value="1"/>
</dbReference>
<keyword evidence="3" id="KW-0547">Nucleotide-binding</keyword>
<dbReference type="AlphaFoldDB" id="A0A369LWJ8"/>
<dbReference type="EMBL" id="PPTS01000008">
    <property type="protein sequence ID" value="RDB63009.1"/>
    <property type="molecule type" value="Genomic_DNA"/>
</dbReference>
<keyword evidence="4" id="KW-1185">Reference proteome</keyword>
<dbReference type="OrthoDB" id="9801684at2"/>
<gene>
    <name evidence="3" type="ORF">C1877_12830</name>
</gene>
<reference evidence="3 4" key="1">
    <citation type="journal article" date="2018" name="Elife">
        <title>Discovery and characterization of a prevalent human gut bacterial enzyme sufficient for the inactivation of a family of plant toxins.</title>
        <authorList>
            <person name="Koppel N."/>
            <person name="Bisanz J.E."/>
            <person name="Pandelia M.E."/>
            <person name="Turnbaugh P.J."/>
            <person name="Balskus E.P."/>
        </authorList>
    </citation>
    <scope>NUCLEOTIDE SEQUENCE [LARGE SCALE GENOMIC DNA]</scope>
    <source>
        <strain evidence="3 4">3C</strain>
    </source>
</reference>
<dbReference type="RefSeq" id="WP_015540123.1">
    <property type="nucleotide sequence ID" value="NZ_CABMMS010000008.1"/>
</dbReference>
<organism evidence="3 4">
    <name type="scientific">Gordonibacter pamelaeae</name>
    <dbReference type="NCBI Taxonomy" id="471189"/>
    <lineage>
        <taxon>Bacteria</taxon>
        <taxon>Bacillati</taxon>
        <taxon>Actinomycetota</taxon>
        <taxon>Coriobacteriia</taxon>
        <taxon>Eggerthellales</taxon>
        <taxon>Eggerthellaceae</taxon>
        <taxon>Gordonibacter</taxon>
    </lineage>
</organism>
<dbReference type="PANTHER" id="PTHR33295">
    <property type="entry name" value="ATPASE"/>
    <property type="match status" value="1"/>
</dbReference>
<sequence>MDTSIGTVIAEKIKDFAEEGIPEVFDRDLSLGRIQPPARGNLVNVIVGVRRCGKTYRLYQEMHRIVAEGYPQDSILYFNFEDERLKPYEKELLQEVIEVFYARNPRARQEGAFFFFDEIQEVPDWGLFLRRMVDTYKATIYATGSSSKMLSTEVASEFRGRALPRELFPLSFSEFVRYQGHEAPSSNDSASAKRAFSSNMRAHLRHDCGKYLGRGGFVAVQGLEPSDATLLLQEYANRTVNYDVIERYNISNPLVASSFLSRCLASSGRELSLSKVHGEFRSRGLSTSREMLARLLRYYQEAYLLFPVKEFSRAVSENARSSAKVYAVDPAMFSAFSPSPTRDEGQKLETAVFNKLRRQTNLVRQGGIARLSFEKGSARHEVDFVVGDALLQEAWQLVQVSCSLADAKTRRREVRALEAAMPLYGVNESWIVTLDETETIETATGTIHVVPAWSWLLD</sequence>
<dbReference type="GO" id="GO:0005524">
    <property type="term" value="F:ATP binding"/>
    <property type="evidence" value="ECO:0007669"/>
    <property type="project" value="UniProtKB-KW"/>
</dbReference>
<dbReference type="InterPro" id="IPR041682">
    <property type="entry name" value="AAA_14"/>
</dbReference>
<feature type="domain" description="AAA" evidence="1">
    <location>
        <begin position="43"/>
        <end position="175"/>
    </location>
</feature>
<name>A0A369LWJ8_9ACTN</name>
<evidence type="ECO:0000313" key="3">
    <source>
        <dbReference type="EMBL" id="RDB63009.1"/>
    </source>
</evidence>
<comment type="caution">
    <text evidence="3">The sequence shown here is derived from an EMBL/GenBank/DDBJ whole genome shotgun (WGS) entry which is preliminary data.</text>
</comment>
<protein>
    <submittedName>
        <fullName evidence="3">ATP-binding protein</fullName>
    </submittedName>
</protein>
<evidence type="ECO:0000313" key="4">
    <source>
        <dbReference type="Proteomes" id="UP000254000"/>
    </source>
</evidence>
<dbReference type="PANTHER" id="PTHR33295:SF8">
    <property type="entry name" value="AAA+ ATPASE DOMAIN-CONTAINING PROTEIN"/>
    <property type="match status" value="1"/>
</dbReference>
<evidence type="ECO:0000259" key="1">
    <source>
        <dbReference type="Pfam" id="PF13173"/>
    </source>
</evidence>
<dbReference type="Pfam" id="PF13173">
    <property type="entry name" value="AAA_14"/>
    <property type="match status" value="1"/>
</dbReference>
<dbReference type="InterPro" id="IPR027417">
    <property type="entry name" value="P-loop_NTPase"/>
</dbReference>
<keyword evidence="3" id="KW-0067">ATP-binding</keyword>
<dbReference type="SUPFAM" id="SSF52540">
    <property type="entry name" value="P-loop containing nucleoside triphosphate hydrolases"/>
    <property type="match status" value="1"/>
</dbReference>
<evidence type="ECO:0000259" key="2">
    <source>
        <dbReference type="Pfam" id="PF13635"/>
    </source>
</evidence>
<dbReference type="Proteomes" id="UP000254000">
    <property type="component" value="Unassembled WGS sequence"/>
</dbReference>
<dbReference type="GeneID" id="78360577"/>
<dbReference type="InterPro" id="IPR025420">
    <property type="entry name" value="DUF4143"/>
</dbReference>
<feature type="domain" description="DUF4143" evidence="2">
    <location>
        <begin position="243"/>
        <end position="387"/>
    </location>
</feature>
<proteinExistence type="predicted"/>
<accession>A0A369LWJ8</accession>